<keyword evidence="2" id="KW-0472">Membrane</keyword>
<feature type="region of interest" description="Disordered" evidence="1">
    <location>
        <begin position="87"/>
        <end position="117"/>
    </location>
</feature>
<proteinExistence type="predicted"/>
<keyword evidence="2" id="KW-0812">Transmembrane</keyword>
<dbReference type="Proteomes" id="UP000053562">
    <property type="component" value="Unassembled WGS sequence"/>
</dbReference>
<accession>A0A0J9S6R1</accession>
<sequence>MKDSNNLSVFALFLFIIAIIPCLAVYSDIPIEKLDYETIKANEKIRSKSRKDELIMLSLVCGSILLAFASLWGIRIHHTLKYDRRGKVTNDQETMTPMGEPKMSFEDDLLHQETEDT</sequence>
<dbReference type="AlphaFoldDB" id="A0A0J9S6R1"/>
<evidence type="ECO:0000313" key="3">
    <source>
        <dbReference type="EMBL" id="KMZ78361.1"/>
    </source>
</evidence>
<evidence type="ECO:0000256" key="2">
    <source>
        <dbReference type="SAM" id="Phobius"/>
    </source>
</evidence>
<feature type="transmembrane region" description="Helical" evidence="2">
    <location>
        <begin position="7"/>
        <end position="26"/>
    </location>
</feature>
<dbReference type="Pfam" id="PF09716">
    <property type="entry name" value="ETRAMP"/>
    <property type="match status" value="1"/>
</dbReference>
<protein>
    <recommendedName>
        <fullName evidence="5">Liver stage associated protein 1</fullName>
    </recommendedName>
</protein>
<dbReference type="OrthoDB" id="386417at2759"/>
<reference evidence="3 4" key="1">
    <citation type="submission" date="2011-08" db="EMBL/GenBank/DDBJ databases">
        <title>The Genome Sequence of Plasmodium vivax India VII.</title>
        <authorList>
            <consortium name="The Broad Institute Genome Sequencing Platform"/>
            <consortium name="The Broad Institute Genome Sequencing Center for Infectious Disease"/>
            <person name="Neafsey D."/>
            <person name="Carlton J."/>
            <person name="Barnwell J."/>
            <person name="Collins W."/>
            <person name="Escalante A."/>
            <person name="Mullikin J."/>
            <person name="Saul A."/>
            <person name="Guigo R."/>
            <person name="Camara F."/>
            <person name="Young S.K."/>
            <person name="Zeng Q."/>
            <person name="Gargeya S."/>
            <person name="Fitzgerald M."/>
            <person name="Haas B."/>
            <person name="Abouelleil A."/>
            <person name="Alvarado L."/>
            <person name="Arachchi H.M."/>
            <person name="Berlin A."/>
            <person name="Brown A."/>
            <person name="Chapman S.B."/>
            <person name="Chen Z."/>
            <person name="Dunbar C."/>
            <person name="Freedman E."/>
            <person name="Gearin G."/>
            <person name="Gellesch M."/>
            <person name="Goldberg J."/>
            <person name="Griggs A."/>
            <person name="Gujja S."/>
            <person name="Heiman D."/>
            <person name="Howarth C."/>
            <person name="Larson L."/>
            <person name="Lui A."/>
            <person name="MacDonald P.J.P."/>
            <person name="Montmayeur A."/>
            <person name="Murphy C."/>
            <person name="Neiman D."/>
            <person name="Pearson M."/>
            <person name="Priest M."/>
            <person name="Roberts A."/>
            <person name="Saif S."/>
            <person name="Shea T."/>
            <person name="Shenoy N."/>
            <person name="Sisk P."/>
            <person name="Stolte C."/>
            <person name="Sykes S."/>
            <person name="Wortman J."/>
            <person name="Nusbaum C."/>
            <person name="Birren B."/>
        </authorList>
    </citation>
    <scope>NUCLEOTIDE SEQUENCE [LARGE SCALE GENOMIC DNA]</scope>
    <source>
        <strain evidence="3 4">India VII</strain>
    </source>
</reference>
<dbReference type="EMBL" id="KQ234366">
    <property type="protein sequence ID" value="KMZ78361.1"/>
    <property type="molecule type" value="Genomic_DNA"/>
</dbReference>
<gene>
    <name evidence="3" type="ORF">PVIIG_01139</name>
</gene>
<organism evidence="3 4">
    <name type="scientific">Plasmodium vivax India VII</name>
    <dbReference type="NCBI Taxonomy" id="1077284"/>
    <lineage>
        <taxon>Eukaryota</taxon>
        <taxon>Sar</taxon>
        <taxon>Alveolata</taxon>
        <taxon>Apicomplexa</taxon>
        <taxon>Aconoidasida</taxon>
        <taxon>Haemosporida</taxon>
        <taxon>Plasmodiidae</taxon>
        <taxon>Plasmodium</taxon>
        <taxon>Plasmodium (Plasmodium)</taxon>
    </lineage>
</organism>
<evidence type="ECO:0008006" key="5">
    <source>
        <dbReference type="Google" id="ProtNLM"/>
    </source>
</evidence>
<name>A0A0J9S6R1_PLAVI</name>
<evidence type="ECO:0000313" key="4">
    <source>
        <dbReference type="Proteomes" id="UP000053562"/>
    </source>
</evidence>
<feature type="transmembrane region" description="Helical" evidence="2">
    <location>
        <begin position="54"/>
        <end position="74"/>
    </location>
</feature>
<evidence type="ECO:0000256" key="1">
    <source>
        <dbReference type="SAM" id="MobiDB-lite"/>
    </source>
</evidence>
<keyword evidence="2" id="KW-1133">Transmembrane helix</keyword>
<feature type="compositionally biased region" description="Basic and acidic residues" evidence="1">
    <location>
        <begin position="103"/>
        <end position="117"/>
    </location>
</feature>